<protein>
    <submittedName>
        <fullName evidence="7">Aquaporin</fullName>
    </submittedName>
</protein>
<dbReference type="GO" id="GO:0016020">
    <property type="term" value="C:membrane"/>
    <property type="evidence" value="ECO:0007669"/>
    <property type="project" value="UniProtKB-SubCell"/>
</dbReference>
<evidence type="ECO:0000256" key="5">
    <source>
        <dbReference type="ARBA" id="ARBA00023136"/>
    </source>
</evidence>
<feature type="transmembrane region" description="Helical" evidence="6">
    <location>
        <begin position="217"/>
        <end position="239"/>
    </location>
</feature>
<feature type="transmembrane region" description="Helical" evidence="6">
    <location>
        <begin position="172"/>
        <end position="197"/>
    </location>
</feature>
<evidence type="ECO:0000256" key="6">
    <source>
        <dbReference type="SAM" id="Phobius"/>
    </source>
</evidence>
<sequence>MGEISLLKRSLAELIGTFTLVFLGTGAVVTAALLMDGWIPLLENTFNIGFDISSWLAIGLTFGLAIAVMAYVFGHISGTHINPAVTIALWATKRFPTNDAIAYIVAQLIGAALASFTVYFIWGTRSLDTGLGATAMFDGVTYLQAIVAETVCTFFLMLAVIGVAVDKRAPAGWAGLIIGLTVAISIVAIGNISGGSLNPARTFGPYLADFLLGGQDLWWQFPIYAIGPILGALIAAFLYDYIAGSSAK</sequence>
<accession>A0AAP2W5V0</accession>
<keyword evidence="4 6" id="KW-1133">Transmembrane helix</keyword>
<dbReference type="Pfam" id="PF00230">
    <property type="entry name" value="MIP"/>
    <property type="match status" value="1"/>
</dbReference>
<evidence type="ECO:0000313" key="8">
    <source>
        <dbReference type="Proteomes" id="UP001320159"/>
    </source>
</evidence>
<evidence type="ECO:0000256" key="1">
    <source>
        <dbReference type="ARBA" id="ARBA00004141"/>
    </source>
</evidence>
<keyword evidence="2" id="KW-0813">Transport</keyword>
<evidence type="ECO:0000313" key="7">
    <source>
        <dbReference type="EMBL" id="MCD1294688.1"/>
    </source>
</evidence>
<keyword evidence="8" id="KW-1185">Reference proteome</keyword>
<dbReference type="InterPro" id="IPR022357">
    <property type="entry name" value="MIP_CS"/>
</dbReference>
<reference evidence="7 8" key="1">
    <citation type="submission" date="2017-11" db="EMBL/GenBank/DDBJ databases">
        <title>Isolation and Characterization of Family Methanocellaceae Species from Potential Methane Hydrate Area Offshore Southwestern Taiwan.</title>
        <authorList>
            <person name="Zhang W.-L."/>
            <person name="Chen W.-C."/>
            <person name="Lai M.-C."/>
            <person name="Chen S.-C."/>
        </authorList>
    </citation>
    <scope>NUCLEOTIDE SEQUENCE [LARGE SCALE GENOMIC DNA]</scope>
    <source>
        <strain evidence="7 8">CWC-04</strain>
    </source>
</reference>
<dbReference type="RefSeq" id="WP_230741520.1">
    <property type="nucleotide sequence ID" value="NZ_PGCK01000004.1"/>
</dbReference>
<dbReference type="PROSITE" id="PS00221">
    <property type="entry name" value="MIP"/>
    <property type="match status" value="1"/>
</dbReference>
<comment type="caution">
    <text evidence="7">The sequence shown here is derived from an EMBL/GenBank/DDBJ whole genome shotgun (WGS) entry which is preliminary data.</text>
</comment>
<dbReference type="PRINTS" id="PR00783">
    <property type="entry name" value="MINTRINSICP"/>
</dbReference>
<dbReference type="NCBIfam" id="TIGR00861">
    <property type="entry name" value="MIP"/>
    <property type="match status" value="1"/>
</dbReference>
<evidence type="ECO:0000256" key="4">
    <source>
        <dbReference type="ARBA" id="ARBA00022989"/>
    </source>
</evidence>
<evidence type="ECO:0000256" key="3">
    <source>
        <dbReference type="ARBA" id="ARBA00022692"/>
    </source>
</evidence>
<name>A0AAP2W5V0_9EURY</name>
<dbReference type="AlphaFoldDB" id="A0AAP2W5V0"/>
<dbReference type="SUPFAM" id="SSF81338">
    <property type="entry name" value="Aquaporin-like"/>
    <property type="match status" value="1"/>
</dbReference>
<dbReference type="InterPro" id="IPR023271">
    <property type="entry name" value="Aquaporin-like"/>
</dbReference>
<gene>
    <name evidence="7" type="ORF">CUJ83_06700</name>
</gene>
<keyword evidence="5 6" id="KW-0472">Membrane</keyword>
<dbReference type="InterPro" id="IPR034294">
    <property type="entry name" value="Aquaporin_transptr"/>
</dbReference>
<evidence type="ECO:0000256" key="2">
    <source>
        <dbReference type="ARBA" id="ARBA00022448"/>
    </source>
</evidence>
<dbReference type="PANTHER" id="PTHR45724">
    <property type="entry name" value="AQUAPORIN NIP2-1"/>
    <property type="match status" value="1"/>
</dbReference>
<feature type="transmembrane region" description="Helical" evidence="6">
    <location>
        <begin position="12"/>
        <end position="35"/>
    </location>
</feature>
<keyword evidence="3 6" id="KW-0812">Transmembrane</keyword>
<feature type="transmembrane region" description="Helical" evidence="6">
    <location>
        <begin position="142"/>
        <end position="165"/>
    </location>
</feature>
<dbReference type="EMBL" id="PGCK01000004">
    <property type="protein sequence ID" value="MCD1294688.1"/>
    <property type="molecule type" value="Genomic_DNA"/>
</dbReference>
<feature type="transmembrane region" description="Helical" evidence="6">
    <location>
        <begin position="100"/>
        <end position="122"/>
    </location>
</feature>
<organism evidence="7 8">
    <name type="scientific">Methanooceanicella nereidis</name>
    <dbReference type="NCBI Taxonomy" id="2052831"/>
    <lineage>
        <taxon>Archaea</taxon>
        <taxon>Methanobacteriati</taxon>
        <taxon>Methanobacteriota</taxon>
        <taxon>Stenosarchaea group</taxon>
        <taxon>Methanomicrobia</taxon>
        <taxon>Methanocellales</taxon>
        <taxon>Methanocellaceae</taxon>
        <taxon>Methanooceanicella</taxon>
    </lineage>
</organism>
<comment type="subcellular location">
    <subcellularLocation>
        <location evidence="1">Membrane</location>
        <topology evidence="1">Multi-pass membrane protein</topology>
    </subcellularLocation>
</comment>
<dbReference type="GO" id="GO:0015267">
    <property type="term" value="F:channel activity"/>
    <property type="evidence" value="ECO:0007669"/>
    <property type="project" value="InterPro"/>
</dbReference>
<feature type="transmembrane region" description="Helical" evidence="6">
    <location>
        <begin position="55"/>
        <end position="73"/>
    </location>
</feature>
<dbReference type="Proteomes" id="UP001320159">
    <property type="component" value="Unassembled WGS sequence"/>
</dbReference>
<dbReference type="PANTHER" id="PTHR45724:SF13">
    <property type="entry name" value="AQUAPORIN NIP1-1-RELATED"/>
    <property type="match status" value="1"/>
</dbReference>
<dbReference type="InterPro" id="IPR000425">
    <property type="entry name" value="MIP"/>
</dbReference>
<dbReference type="Gene3D" id="1.20.1080.10">
    <property type="entry name" value="Glycerol uptake facilitator protein"/>
    <property type="match status" value="1"/>
</dbReference>
<proteinExistence type="predicted"/>